<evidence type="ECO:0000313" key="1">
    <source>
        <dbReference type="EMBL" id="CAG8800952.1"/>
    </source>
</evidence>
<dbReference type="EMBL" id="CAJVPY010035318">
    <property type="protein sequence ID" value="CAG8800952.1"/>
    <property type="molecule type" value="Genomic_DNA"/>
</dbReference>
<keyword evidence="2" id="KW-1185">Reference proteome</keyword>
<name>A0A9N9P3V8_9GLOM</name>
<evidence type="ECO:0000313" key="2">
    <source>
        <dbReference type="Proteomes" id="UP000789405"/>
    </source>
</evidence>
<dbReference type="Proteomes" id="UP000789405">
    <property type="component" value="Unassembled WGS sequence"/>
</dbReference>
<accession>A0A9N9P3V8</accession>
<protein>
    <submittedName>
        <fullName evidence="1">14595_t:CDS:1</fullName>
    </submittedName>
</protein>
<organism evidence="1 2">
    <name type="scientific">Dentiscutata erythropus</name>
    <dbReference type="NCBI Taxonomy" id="1348616"/>
    <lineage>
        <taxon>Eukaryota</taxon>
        <taxon>Fungi</taxon>
        <taxon>Fungi incertae sedis</taxon>
        <taxon>Mucoromycota</taxon>
        <taxon>Glomeromycotina</taxon>
        <taxon>Glomeromycetes</taxon>
        <taxon>Diversisporales</taxon>
        <taxon>Gigasporaceae</taxon>
        <taxon>Dentiscutata</taxon>
    </lineage>
</organism>
<feature type="non-terminal residue" evidence="1">
    <location>
        <position position="1"/>
    </location>
</feature>
<dbReference type="AlphaFoldDB" id="A0A9N9P3V8"/>
<feature type="non-terminal residue" evidence="1">
    <location>
        <position position="49"/>
    </location>
</feature>
<sequence>KSANVGHIHYQGEVGVDELKCSLLGLVKRFLDTTIKMKCSVFVSTIDVK</sequence>
<gene>
    <name evidence="1" type="ORF">DERYTH_LOCUS23355</name>
</gene>
<comment type="caution">
    <text evidence="1">The sequence shown here is derived from an EMBL/GenBank/DDBJ whole genome shotgun (WGS) entry which is preliminary data.</text>
</comment>
<reference evidence="1" key="1">
    <citation type="submission" date="2021-06" db="EMBL/GenBank/DDBJ databases">
        <authorList>
            <person name="Kallberg Y."/>
            <person name="Tangrot J."/>
            <person name="Rosling A."/>
        </authorList>
    </citation>
    <scope>NUCLEOTIDE SEQUENCE</scope>
    <source>
        <strain evidence="1">MA453B</strain>
    </source>
</reference>
<proteinExistence type="predicted"/>